<evidence type="ECO:0000313" key="4">
    <source>
        <dbReference type="Proteomes" id="UP000295604"/>
    </source>
</evidence>
<keyword evidence="2" id="KW-0732">Signal</keyword>
<accession>A0A4R8T7K2</accession>
<organism evidence="3 4">
    <name type="scientific">Colletotrichum sidae</name>
    <dbReference type="NCBI Taxonomy" id="1347389"/>
    <lineage>
        <taxon>Eukaryota</taxon>
        <taxon>Fungi</taxon>
        <taxon>Dikarya</taxon>
        <taxon>Ascomycota</taxon>
        <taxon>Pezizomycotina</taxon>
        <taxon>Sordariomycetes</taxon>
        <taxon>Hypocreomycetidae</taxon>
        <taxon>Glomerellales</taxon>
        <taxon>Glomerellaceae</taxon>
        <taxon>Colletotrichum</taxon>
        <taxon>Colletotrichum orbiculare species complex</taxon>
    </lineage>
</organism>
<dbReference type="PANTHER" id="PTHR35186:SF4">
    <property type="entry name" value="PRION-INHIBITION AND PROPAGATION HELO DOMAIN-CONTAINING PROTEIN"/>
    <property type="match status" value="1"/>
</dbReference>
<dbReference type="PANTHER" id="PTHR35186">
    <property type="entry name" value="ANK_REP_REGION DOMAIN-CONTAINING PROTEIN"/>
    <property type="match status" value="1"/>
</dbReference>
<reference evidence="3 4" key="1">
    <citation type="submission" date="2018-11" db="EMBL/GenBank/DDBJ databases">
        <title>Genome sequence and assembly of Colletotrichum sidae.</title>
        <authorList>
            <person name="Gan P."/>
            <person name="Shirasu K."/>
        </authorList>
    </citation>
    <scope>NUCLEOTIDE SEQUENCE [LARGE SCALE GENOMIC DNA]</scope>
    <source>
        <strain evidence="3 4">CBS 518.97</strain>
    </source>
</reference>
<proteinExistence type="predicted"/>
<feature type="compositionally biased region" description="Basic residues" evidence="1">
    <location>
        <begin position="184"/>
        <end position="197"/>
    </location>
</feature>
<comment type="caution">
    <text evidence="3">The sequence shown here is derived from an EMBL/GenBank/DDBJ whole genome shotgun (WGS) entry which is preliminary data.</text>
</comment>
<dbReference type="EMBL" id="QAPF01000202">
    <property type="protein sequence ID" value="TEA13368.1"/>
    <property type="molecule type" value="Genomic_DNA"/>
</dbReference>
<feature type="chain" id="PRO_5020400837" description="Prion-inhibition and propagation HeLo domain-containing protein" evidence="2">
    <location>
        <begin position="20"/>
        <end position="602"/>
    </location>
</feature>
<name>A0A4R8T7K2_9PEZI</name>
<protein>
    <recommendedName>
        <fullName evidence="5">Prion-inhibition and propagation HeLo domain-containing protein</fullName>
    </recommendedName>
</protein>
<evidence type="ECO:0000256" key="1">
    <source>
        <dbReference type="SAM" id="MobiDB-lite"/>
    </source>
</evidence>
<dbReference type="Proteomes" id="UP000295604">
    <property type="component" value="Unassembled WGS sequence"/>
</dbReference>
<keyword evidence="4" id="KW-1185">Reference proteome</keyword>
<gene>
    <name evidence="3" type="ORF">C8034_v004995</name>
</gene>
<evidence type="ECO:0000313" key="3">
    <source>
        <dbReference type="EMBL" id="TEA13368.1"/>
    </source>
</evidence>
<evidence type="ECO:0008006" key="5">
    <source>
        <dbReference type="Google" id="ProtNLM"/>
    </source>
</evidence>
<feature type="region of interest" description="Disordered" evidence="1">
    <location>
        <begin position="174"/>
        <end position="201"/>
    </location>
</feature>
<evidence type="ECO:0000256" key="2">
    <source>
        <dbReference type="SAM" id="SignalP"/>
    </source>
</evidence>
<sequence>MSGIEAVGLVFGLWPIVASLAKGYRATKGGEEWAVFSNDLRIQETVYRGCVRRLFQDNEEFADESQDLDFASWKSSARRQHLTKRIGADNFAALESVLDRIERLLKGLEKDLVKDDAPEKAPQAAPRARTTRVRSVLRQMKMNHPDSSYQRTFAKLKEENRTLLGLASLLSDSRATASPGRATRGSRRASNPRRQRRAGPGYINDLSRAIEESYRCCCSEGHEANFWVSVDDSFQILFIIDDPERSMSDFSLQSRPTMETDISIIGAVEEAIQESPTEDSAISFGDVPVQTRPRSSTQYEVRTCWSSPRSSSLGTKNQERRAVPLLFYPTPTAPQDRSGEIDDMCHLVRDLMQGAPASQSLRSSVGMLGRGNQYFTARQASGVNTTMTSPSVVRLDDKLDPTGDWMLPLQKRIDIAHKLAFAIVQFRSTAWIGKWWTWRDFSVKDDDSRDMALFATRTIFPRQILELGPPEVLSKLWGFIPGEPLLVRLGFALVELALGKRLSQLREEHGHSSEHAGHFGEDCQDLMDYGLAMKLVDQNLIQGATSLAYQDVVTACLKCQVLHENGAISLTTEAGSFQDDVERFIVEPLYEYFERDWGRPMS</sequence>
<dbReference type="AlphaFoldDB" id="A0A4R8T7K2"/>
<feature type="signal peptide" evidence="2">
    <location>
        <begin position="1"/>
        <end position="19"/>
    </location>
</feature>